<dbReference type="OrthoDB" id="7554786at2"/>
<dbReference type="Pfam" id="PF11363">
    <property type="entry name" value="DUF3164"/>
    <property type="match status" value="1"/>
</dbReference>
<accession>A0A285ULW1</accession>
<evidence type="ECO:0000313" key="1">
    <source>
        <dbReference type="EMBL" id="SOC41616.1"/>
    </source>
</evidence>
<dbReference type="Proteomes" id="UP000219167">
    <property type="component" value="Unassembled WGS sequence"/>
</dbReference>
<evidence type="ECO:0000313" key="2">
    <source>
        <dbReference type="Proteomes" id="UP000219167"/>
    </source>
</evidence>
<sequence length="217" mass="24615">MQAVILEEQPTIAVTIVNGREFMTNSKGDLVAASNVKPEDKLQDEMVRKQIKFALALNAQITRFRDHCMADIGAFDDLLAQEYGARIGGKKGNKTYQTFDGLMKVQVQVADLIDFGPQLQIAKSLIDECLNEWSTDSRPEIQTIVTRAFNTDKESQVNKSELFMLLRLEIDDPRWGRAMDAIRDSIRVTGSKEYLRFYHRLSIETPWTAITIDLAKA</sequence>
<dbReference type="RefSeq" id="WP_097140592.1">
    <property type="nucleotide sequence ID" value="NZ_OBQD01000009.1"/>
</dbReference>
<organism evidence="1 2">
    <name type="scientific">Rhizobium subbaraonis</name>
    <dbReference type="NCBI Taxonomy" id="908946"/>
    <lineage>
        <taxon>Bacteria</taxon>
        <taxon>Pseudomonadati</taxon>
        <taxon>Pseudomonadota</taxon>
        <taxon>Alphaproteobacteria</taxon>
        <taxon>Hyphomicrobiales</taxon>
        <taxon>Rhizobiaceae</taxon>
        <taxon>Rhizobium/Agrobacterium group</taxon>
        <taxon>Rhizobium</taxon>
    </lineage>
</organism>
<dbReference type="EMBL" id="OBQD01000009">
    <property type="protein sequence ID" value="SOC41616.1"/>
    <property type="molecule type" value="Genomic_DNA"/>
</dbReference>
<name>A0A285ULW1_9HYPH</name>
<dbReference type="AlphaFoldDB" id="A0A285ULW1"/>
<dbReference type="InterPro" id="IPR021505">
    <property type="entry name" value="Phage_B3_Orf6"/>
</dbReference>
<protein>
    <submittedName>
        <fullName evidence="1">Uncharacterized protein DUF3164</fullName>
    </submittedName>
</protein>
<keyword evidence="2" id="KW-1185">Reference proteome</keyword>
<reference evidence="1 2" key="1">
    <citation type="submission" date="2017-08" db="EMBL/GenBank/DDBJ databases">
        <authorList>
            <person name="de Groot N.N."/>
        </authorList>
    </citation>
    <scope>NUCLEOTIDE SEQUENCE [LARGE SCALE GENOMIC DNA]</scope>
    <source>
        <strain evidence="1 2">JC85</strain>
    </source>
</reference>
<gene>
    <name evidence="1" type="ORF">SAMN05892877_10929</name>
</gene>
<proteinExistence type="predicted"/>